<sequence length="108" mass="12246">MHGDRRWIVILPKPGQRAPGRLIINPDERDIAGFHPVALERVGRPGGRNSRLVDGRIPNCPEEPLERQMHCPAMHIDTGASRGVQPFYDYEILYNAAREAIAVKRRND</sequence>
<organism evidence="1 2">
    <name type="scientific">Brucella endophytica</name>
    <dbReference type="NCBI Taxonomy" id="1963359"/>
    <lineage>
        <taxon>Bacteria</taxon>
        <taxon>Pseudomonadati</taxon>
        <taxon>Pseudomonadota</taxon>
        <taxon>Alphaproteobacteria</taxon>
        <taxon>Hyphomicrobiales</taxon>
        <taxon>Brucellaceae</taxon>
        <taxon>Brucella/Ochrobactrum group</taxon>
        <taxon>Brucella</taxon>
    </lineage>
</organism>
<comment type="caution">
    <text evidence="1">The sequence shown here is derived from an EMBL/GenBank/DDBJ whole genome shotgun (WGS) entry which is preliminary data.</text>
</comment>
<name>A0A916S6K8_9HYPH</name>
<keyword evidence="2" id="KW-1185">Reference proteome</keyword>
<dbReference type="AlphaFoldDB" id="A0A916S6K8"/>
<reference evidence="1" key="2">
    <citation type="submission" date="2020-09" db="EMBL/GenBank/DDBJ databases">
        <authorList>
            <person name="Sun Q."/>
            <person name="Zhou Y."/>
        </authorList>
    </citation>
    <scope>NUCLEOTIDE SEQUENCE</scope>
    <source>
        <strain evidence="1">CGMCC 1.15082</strain>
    </source>
</reference>
<evidence type="ECO:0000313" key="2">
    <source>
        <dbReference type="Proteomes" id="UP000646478"/>
    </source>
</evidence>
<proteinExistence type="predicted"/>
<dbReference type="EMBL" id="BMHH01000003">
    <property type="protein sequence ID" value="GGA84061.1"/>
    <property type="molecule type" value="Genomic_DNA"/>
</dbReference>
<evidence type="ECO:0000313" key="1">
    <source>
        <dbReference type="EMBL" id="GGA84061.1"/>
    </source>
</evidence>
<accession>A0A916S6K8</accession>
<dbReference type="Proteomes" id="UP000646478">
    <property type="component" value="Unassembled WGS sequence"/>
</dbReference>
<gene>
    <name evidence="1" type="ORF">GCM10011491_09420</name>
</gene>
<reference evidence="1" key="1">
    <citation type="journal article" date="2014" name="Int. J. Syst. Evol. Microbiol.">
        <title>Complete genome sequence of Corynebacterium casei LMG S-19264T (=DSM 44701T), isolated from a smear-ripened cheese.</title>
        <authorList>
            <consortium name="US DOE Joint Genome Institute (JGI-PGF)"/>
            <person name="Walter F."/>
            <person name="Albersmeier A."/>
            <person name="Kalinowski J."/>
            <person name="Ruckert C."/>
        </authorList>
    </citation>
    <scope>NUCLEOTIDE SEQUENCE</scope>
    <source>
        <strain evidence="1">CGMCC 1.15082</strain>
    </source>
</reference>
<protein>
    <submittedName>
        <fullName evidence="1">Uncharacterized protein</fullName>
    </submittedName>
</protein>